<protein>
    <recommendedName>
        <fullName evidence="3">Serine protease</fullName>
    </recommendedName>
</protein>
<dbReference type="Proteomes" id="UP000419743">
    <property type="component" value="Unassembled WGS sequence"/>
</dbReference>
<dbReference type="RefSeq" id="WP_156743357.1">
    <property type="nucleotide sequence ID" value="NZ_CACRYJ010000067.1"/>
</dbReference>
<dbReference type="Gene3D" id="2.40.10.10">
    <property type="entry name" value="Trypsin-like serine proteases"/>
    <property type="match status" value="1"/>
</dbReference>
<dbReference type="EMBL" id="CACRYJ010000067">
    <property type="protein sequence ID" value="VZO40071.1"/>
    <property type="molecule type" value="Genomic_DNA"/>
</dbReference>
<evidence type="ECO:0008006" key="3">
    <source>
        <dbReference type="Google" id="ProtNLM"/>
    </source>
</evidence>
<dbReference type="InterPro" id="IPR009003">
    <property type="entry name" value="Peptidase_S1_PA"/>
</dbReference>
<gene>
    <name evidence="1" type="ORF">HALOF300_04772</name>
</gene>
<dbReference type="AlphaFoldDB" id="A0A7M4DRH7"/>
<dbReference type="SUPFAM" id="SSF50494">
    <property type="entry name" value="Trypsin-like serine proteases"/>
    <property type="match status" value="1"/>
</dbReference>
<sequence>MDLDEAREVKGQVIASVSEWRSSELGTMATPGFAPFAVGIATRAGAGFGVAVRYDQSDERIVSRAEALAVELGPDADVRAVGRVRALSIGPVVPTALTMGETGRVRPLRPGISIAHVAVTAGTLGAFVTLPDGVPHVLSNFHVLAGSPSAQLGDAVLQPGPADGGQSPQDRIGSLAAVVPLSPGQPATVDAALASLEDVEFDATYPAGTLTGTAVVEGEEAVQKVGRTTGVTDGRVSAIELDGLVIEYGEGLGQLRFDDQIEVESTGDGPFSQGGDSGSLVYLVDGVRAVGLLFAGSETGGPSGTGLTYLNPIETVLAALDATLV</sequence>
<organism evidence="1 2">
    <name type="scientific">Occultella aeris</name>
    <dbReference type="NCBI Taxonomy" id="2761496"/>
    <lineage>
        <taxon>Bacteria</taxon>
        <taxon>Bacillati</taxon>
        <taxon>Actinomycetota</taxon>
        <taxon>Actinomycetes</taxon>
        <taxon>Micrococcales</taxon>
        <taxon>Ruaniaceae</taxon>
        <taxon>Occultella</taxon>
    </lineage>
</organism>
<proteinExistence type="predicted"/>
<keyword evidence="2" id="KW-1185">Reference proteome</keyword>
<evidence type="ECO:0000313" key="2">
    <source>
        <dbReference type="Proteomes" id="UP000419743"/>
    </source>
</evidence>
<accession>A0A7M4DRH7</accession>
<dbReference type="InterPro" id="IPR043504">
    <property type="entry name" value="Peptidase_S1_PA_chymotrypsin"/>
</dbReference>
<comment type="caution">
    <text evidence="1">The sequence shown here is derived from an EMBL/GenBank/DDBJ whole genome shotgun (WGS) entry which is preliminary data.</text>
</comment>
<reference evidence="1 2" key="1">
    <citation type="submission" date="2019-11" db="EMBL/GenBank/DDBJ databases">
        <authorList>
            <person name="Criscuolo A."/>
        </authorList>
    </citation>
    <scope>NUCLEOTIDE SEQUENCE [LARGE SCALE GENOMIC DNA]</scope>
    <source>
        <strain evidence="1">CIP111667</strain>
    </source>
</reference>
<name>A0A7M4DRH7_9MICO</name>
<evidence type="ECO:0000313" key="1">
    <source>
        <dbReference type="EMBL" id="VZO40071.1"/>
    </source>
</evidence>